<keyword evidence="14" id="KW-0449">Lipoprotein</keyword>
<accession>A0ABR0CH29</accession>
<evidence type="ECO:0000256" key="12">
    <source>
        <dbReference type="ARBA" id="ARBA00023157"/>
    </source>
</evidence>
<feature type="region of interest" description="Disordered" evidence="16">
    <location>
        <begin position="181"/>
        <end position="218"/>
    </location>
</feature>
<dbReference type="Pfam" id="PF05730">
    <property type="entry name" value="CFEM"/>
    <property type="match status" value="1"/>
</dbReference>
<keyword evidence="13" id="KW-0325">Glycoprotein</keyword>
<feature type="disulfide bond" evidence="15">
    <location>
        <begin position="319"/>
        <end position="326"/>
    </location>
</feature>
<dbReference type="PROSITE" id="PS52012">
    <property type="entry name" value="CFEM"/>
    <property type="match status" value="1"/>
</dbReference>
<evidence type="ECO:0000256" key="8">
    <source>
        <dbReference type="ARBA" id="ARBA00022723"/>
    </source>
</evidence>
<keyword evidence="5" id="KW-0964">Secreted</keyword>
<dbReference type="InterPro" id="IPR008427">
    <property type="entry name" value="Extracellular_membr_CFEM_dom"/>
</dbReference>
<keyword evidence="17" id="KW-0812">Transmembrane</keyword>
<evidence type="ECO:0000256" key="17">
    <source>
        <dbReference type="SAM" id="Phobius"/>
    </source>
</evidence>
<organism evidence="19 20">
    <name type="scientific">Purpureocillium lilacinum</name>
    <name type="common">Paecilomyces lilacinus</name>
    <dbReference type="NCBI Taxonomy" id="33203"/>
    <lineage>
        <taxon>Eukaryota</taxon>
        <taxon>Fungi</taxon>
        <taxon>Dikarya</taxon>
        <taxon>Ascomycota</taxon>
        <taxon>Pezizomycotina</taxon>
        <taxon>Sordariomycetes</taxon>
        <taxon>Hypocreomycetidae</taxon>
        <taxon>Hypocreales</taxon>
        <taxon>Ophiocordycipitaceae</taxon>
        <taxon>Purpureocillium</taxon>
    </lineage>
</organism>
<evidence type="ECO:0000256" key="3">
    <source>
        <dbReference type="ARBA" id="ARBA00010031"/>
    </source>
</evidence>
<evidence type="ECO:0000256" key="7">
    <source>
        <dbReference type="ARBA" id="ARBA00022622"/>
    </source>
</evidence>
<comment type="caution">
    <text evidence="15">Lacks conserved residue(s) required for the propagation of feature annotation.</text>
</comment>
<feature type="region of interest" description="Disordered" evidence="16">
    <location>
        <begin position="418"/>
        <end position="441"/>
    </location>
</feature>
<evidence type="ECO:0000256" key="5">
    <source>
        <dbReference type="ARBA" id="ARBA00022525"/>
    </source>
</evidence>
<evidence type="ECO:0000256" key="16">
    <source>
        <dbReference type="SAM" id="MobiDB-lite"/>
    </source>
</evidence>
<feature type="domain" description="CFEM" evidence="18">
    <location>
        <begin position="274"/>
        <end position="388"/>
    </location>
</feature>
<reference evidence="19 20" key="1">
    <citation type="journal article" date="2024" name="Microbiol. Resour. Announc.">
        <title>Genome annotations for the ascomycete fungi Trichoderma harzianum, Trichoderma aggressivum, and Purpureocillium lilacinum.</title>
        <authorList>
            <person name="Beijen E.P.W."/>
            <person name="Ohm R.A."/>
        </authorList>
    </citation>
    <scope>NUCLEOTIDE SEQUENCE [LARGE SCALE GENOMIC DNA]</scope>
    <source>
        <strain evidence="19 20">CBS 150709</strain>
    </source>
</reference>
<keyword evidence="17" id="KW-1133">Transmembrane helix</keyword>
<evidence type="ECO:0000256" key="4">
    <source>
        <dbReference type="ARBA" id="ARBA00022475"/>
    </source>
</evidence>
<dbReference type="EMBL" id="JAWRVI010000002">
    <property type="protein sequence ID" value="KAK4095043.1"/>
    <property type="molecule type" value="Genomic_DNA"/>
</dbReference>
<feature type="region of interest" description="Disordered" evidence="16">
    <location>
        <begin position="455"/>
        <end position="529"/>
    </location>
</feature>
<dbReference type="SMART" id="SM00747">
    <property type="entry name" value="CFEM"/>
    <property type="match status" value="1"/>
</dbReference>
<evidence type="ECO:0000313" key="19">
    <source>
        <dbReference type="EMBL" id="KAK4095043.1"/>
    </source>
</evidence>
<comment type="subcellular location">
    <subcellularLocation>
        <location evidence="1">Cell membrane</location>
        <topology evidence="1">Lipid-anchor</topology>
        <topology evidence="1">GPI-anchor</topology>
    </subcellularLocation>
    <subcellularLocation>
        <location evidence="2">Secreted</location>
    </subcellularLocation>
</comment>
<feature type="binding site" description="axial binding residue" evidence="15">
    <location>
        <position position="323"/>
    </location>
    <ligand>
        <name>heme</name>
        <dbReference type="ChEBI" id="CHEBI:30413"/>
    </ligand>
    <ligandPart>
        <name>Fe</name>
        <dbReference type="ChEBI" id="CHEBI:18248"/>
    </ligandPart>
</feature>
<keyword evidence="9" id="KW-0732">Signal</keyword>
<dbReference type="Proteomes" id="UP001287286">
    <property type="component" value="Unassembled WGS sequence"/>
</dbReference>
<keyword evidence="12 15" id="KW-1015">Disulfide bond</keyword>
<feature type="compositionally biased region" description="Low complexity" evidence="16">
    <location>
        <begin position="459"/>
        <end position="503"/>
    </location>
</feature>
<evidence type="ECO:0000256" key="14">
    <source>
        <dbReference type="ARBA" id="ARBA00023288"/>
    </source>
</evidence>
<evidence type="ECO:0000259" key="18">
    <source>
        <dbReference type="PROSITE" id="PS52012"/>
    </source>
</evidence>
<feature type="disulfide bond" evidence="15">
    <location>
        <begin position="328"/>
        <end position="361"/>
    </location>
</feature>
<sequence length="631" mass="64433">MPTHFDPHLGYDLRPQTSSRLWSLAGLVTTSPCFFGGTAAVVSLPCSPVPASQAKLPGRKSSSGHAHSRALCTTHLDCPWSVIVHRETHVARAWHGPTHDGASPPFSRNENRGFNLAPSVRSISFICLMARLCVVHARLSRRAIAPSDRSGAQGGPAANLATGPLFLVRRIFDEPRAPGWRCATGSGGRPGDDAAAAAQPAPAPAVQNKTPDPSPPPPLTPTLWFSLFSASSVYLHANQLRSTAPASPRATSIAAISVKILQLLSSLCRPTDVTMKSIIVALTTLATVALAQDTAGLEQCAQTCANNMLSAKKAEELECKEGDLKCLCANVNFTYGLRDCTNSVCGGKFADQIIEYGKKICAGAGVVITTGGGNSGSATNTATDGGATKTGGGGSSGDAKVSTIFSTVTGTDGKVETTPVATTTIGGGEASGTTGNGGVVVTTETSAGSQIIRTLTTMTSGQSGTASGSGTETGTASASETTGESSTGSETGGASTTSGEASGTTGGNGGASQTSATRSGTSSSTGFAAPQKTAAPAGILAAAGLAALFLAFVQPGSGWMTITRQLYHRVMRDALMVLDMFEMPGHAVEPNSGSLEESVTTAHFPLRLRERTAGVHGAIRARQLEEDDERD</sequence>
<feature type="compositionally biased region" description="Gly residues" evidence="16">
    <location>
        <begin position="425"/>
        <end position="438"/>
    </location>
</feature>
<name>A0ABR0CH29_PURLI</name>
<keyword evidence="7" id="KW-0336">GPI-anchor</keyword>
<feature type="compositionally biased region" description="Low complexity" evidence="16">
    <location>
        <begin position="511"/>
        <end position="529"/>
    </location>
</feature>
<evidence type="ECO:0000256" key="10">
    <source>
        <dbReference type="ARBA" id="ARBA00023004"/>
    </source>
</evidence>
<evidence type="ECO:0000256" key="2">
    <source>
        <dbReference type="ARBA" id="ARBA00004613"/>
    </source>
</evidence>
<evidence type="ECO:0000313" key="20">
    <source>
        <dbReference type="Proteomes" id="UP001287286"/>
    </source>
</evidence>
<protein>
    <recommendedName>
        <fullName evidence="18">CFEM domain-containing protein</fullName>
    </recommendedName>
</protein>
<evidence type="ECO:0000256" key="1">
    <source>
        <dbReference type="ARBA" id="ARBA00004609"/>
    </source>
</evidence>
<keyword evidence="4" id="KW-1003">Cell membrane</keyword>
<keyword evidence="10 15" id="KW-0408">Iron</keyword>
<keyword evidence="6 15" id="KW-0349">Heme</keyword>
<keyword evidence="20" id="KW-1185">Reference proteome</keyword>
<evidence type="ECO:0000256" key="9">
    <source>
        <dbReference type="ARBA" id="ARBA00022729"/>
    </source>
</evidence>
<evidence type="ECO:0000256" key="11">
    <source>
        <dbReference type="ARBA" id="ARBA00023136"/>
    </source>
</evidence>
<gene>
    <name evidence="19" type="ORF">Purlil1_739</name>
</gene>
<dbReference type="InterPro" id="IPR051735">
    <property type="entry name" value="CFEM_domain"/>
</dbReference>
<comment type="similarity">
    <text evidence="3">Belongs to the RBT5 family.</text>
</comment>
<keyword evidence="8 15" id="KW-0479">Metal-binding</keyword>
<dbReference type="PANTHER" id="PTHR37928:SF1">
    <property type="entry name" value="CFEM DOMAIN PROTEIN (AFU_ORTHOLOGUE AFUA_6G14090)"/>
    <property type="match status" value="1"/>
</dbReference>
<evidence type="ECO:0000256" key="15">
    <source>
        <dbReference type="PROSITE-ProRule" id="PRU01356"/>
    </source>
</evidence>
<evidence type="ECO:0000256" key="13">
    <source>
        <dbReference type="ARBA" id="ARBA00023180"/>
    </source>
</evidence>
<keyword evidence="11 17" id="KW-0472">Membrane</keyword>
<comment type="caution">
    <text evidence="19">The sequence shown here is derived from an EMBL/GenBank/DDBJ whole genome shotgun (WGS) entry which is preliminary data.</text>
</comment>
<proteinExistence type="inferred from homology"/>
<feature type="transmembrane region" description="Helical" evidence="17">
    <location>
        <begin position="539"/>
        <end position="562"/>
    </location>
</feature>
<dbReference type="PANTHER" id="PTHR37928">
    <property type="entry name" value="CFEM DOMAIN PROTEIN (AFU_ORTHOLOGUE AFUA_6G14090)"/>
    <property type="match status" value="1"/>
</dbReference>
<evidence type="ECO:0000256" key="6">
    <source>
        <dbReference type="ARBA" id="ARBA00022617"/>
    </source>
</evidence>